<dbReference type="Pfam" id="PF02494">
    <property type="entry name" value="HYR"/>
    <property type="match status" value="2"/>
</dbReference>
<organism evidence="3 4">
    <name type="scientific">Strongylocentrotus purpuratus</name>
    <name type="common">Purple sea urchin</name>
    <dbReference type="NCBI Taxonomy" id="7668"/>
    <lineage>
        <taxon>Eukaryota</taxon>
        <taxon>Metazoa</taxon>
        <taxon>Echinodermata</taxon>
        <taxon>Eleutherozoa</taxon>
        <taxon>Echinozoa</taxon>
        <taxon>Echinoidea</taxon>
        <taxon>Euechinoidea</taxon>
        <taxon>Echinacea</taxon>
        <taxon>Camarodonta</taxon>
        <taxon>Echinidea</taxon>
        <taxon>Strongylocentrotidae</taxon>
        <taxon>Strongylocentrotus</taxon>
    </lineage>
</organism>
<evidence type="ECO:0000313" key="3">
    <source>
        <dbReference type="EnsemblMetazoa" id="XP_030846559"/>
    </source>
</evidence>
<dbReference type="AlphaFoldDB" id="A0A7M7P5Z1"/>
<dbReference type="GeneID" id="105445818"/>
<keyword evidence="1" id="KW-0677">Repeat</keyword>
<dbReference type="OrthoDB" id="6086738at2759"/>
<feature type="domain" description="HYR" evidence="2">
    <location>
        <begin position="269"/>
        <end position="355"/>
    </location>
</feature>
<protein>
    <recommendedName>
        <fullName evidence="2">HYR domain-containing protein</fullName>
    </recommendedName>
</protein>
<reference evidence="3" key="2">
    <citation type="submission" date="2021-01" db="UniProtKB">
        <authorList>
            <consortium name="EnsemblMetazoa"/>
        </authorList>
    </citation>
    <scope>IDENTIFICATION</scope>
</reference>
<dbReference type="PANTHER" id="PTHR46343">
    <property type="entry name" value="HYR DOMAIN-CONTAINING PROTEIN"/>
    <property type="match status" value="1"/>
</dbReference>
<dbReference type="InterPro" id="IPR003410">
    <property type="entry name" value="HYR_dom"/>
</dbReference>
<dbReference type="KEGG" id="spu:105445818"/>
<dbReference type="PANTHER" id="PTHR46343:SF2">
    <property type="entry name" value="SUSHI_VON WILLEBRAND FACTOR TYPE A_EGF_PENTRAXIN DOMAIN-CONTAINING 1"/>
    <property type="match status" value="1"/>
</dbReference>
<dbReference type="OMA" id="VECPADF"/>
<sequence>MAAKAAPSYLEHTRDTDGPELWCVPSIELGSATPNTFYGVTMASGQFNATDENGIDGAIEYEPSVGAPDAGGFLFPPGPTRLTVTVKDLCGIPSTCEILIINTLVELPVTNCFLEEAIFRIVTTDNDAATYTFDPSNFYSHGDVQTRDMYYYHGSSGMPTVQFLTSPPLAGPPFMFPVEPTHILTTRISDTQLSYECTVDFYVEDGQKPEVVCPADFTSDTLTVSFSAIVTDNADPAPELRYEPLGPGSTFPLGPTTVTVTATDWFYYEDSCTFTVTVTDNVNPVVECPADFTSDTLTVSFPVDVTDNVDPAPALTYEPLGPGSVFPLGPTTVTVTATDSSSNEHSCSFTVTVTGKYIKPTLMFIYCYGDSY</sequence>
<dbReference type="InterPro" id="IPR043555">
    <property type="entry name" value="SRPX-like"/>
</dbReference>
<reference evidence="4" key="1">
    <citation type="submission" date="2015-02" db="EMBL/GenBank/DDBJ databases">
        <title>Genome sequencing for Strongylocentrotus purpuratus.</title>
        <authorList>
            <person name="Murali S."/>
            <person name="Liu Y."/>
            <person name="Vee V."/>
            <person name="English A."/>
            <person name="Wang M."/>
            <person name="Skinner E."/>
            <person name="Han Y."/>
            <person name="Muzny D.M."/>
            <person name="Worley K.C."/>
            <person name="Gibbs R.A."/>
        </authorList>
    </citation>
    <scope>NUCLEOTIDE SEQUENCE</scope>
</reference>
<dbReference type="RefSeq" id="XP_030846559.1">
    <property type="nucleotide sequence ID" value="XM_030990699.1"/>
</dbReference>
<dbReference type="InParanoid" id="A0A7M7P5Z1"/>
<evidence type="ECO:0000256" key="1">
    <source>
        <dbReference type="ARBA" id="ARBA00022737"/>
    </source>
</evidence>
<evidence type="ECO:0000313" key="4">
    <source>
        <dbReference type="Proteomes" id="UP000007110"/>
    </source>
</evidence>
<keyword evidence="4" id="KW-1185">Reference proteome</keyword>
<dbReference type="PROSITE" id="PS50825">
    <property type="entry name" value="HYR"/>
    <property type="match status" value="1"/>
</dbReference>
<dbReference type="EnsemblMetazoa" id="XM_030990699">
    <property type="protein sequence ID" value="XP_030846559"/>
    <property type="gene ID" value="LOC105445818"/>
</dbReference>
<name>A0A7M7P5Z1_STRPU</name>
<evidence type="ECO:0000259" key="2">
    <source>
        <dbReference type="PROSITE" id="PS50825"/>
    </source>
</evidence>
<dbReference type="Proteomes" id="UP000007110">
    <property type="component" value="Unassembled WGS sequence"/>
</dbReference>
<proteinExistence type="predicted"/>
<accession>A0A7M7P5Z1</accession>